<dbReference type="Proteomes" id="UP000282985">
    <property type="component" value="Unassembled WGS sequence"/>
</dbReference>
<keyword evidence="3" id="KW-1185">Reference proteome</keyword>
<keyword evidence="1" id="KW-0472">Membrane</keyword>
<protein>
    <submittedName>
        <fullName evidence="2">Uncharacterized protein</fullName>
    </submittedName>
</protein>
<dbReference type="AlphaFoldDB" id="A0A434AT91"/>
<dbReference type="OrthoDB" id="9893904at2"/>
<dbReference type="EMBL" id="RJJX01000017">
    <property type="protein sequence ID" value="RUT77643.1"/>
    <property type="molecule type" value="Genomic_DNA"/>
</dbReference>
<comment type="caution">
    <text evidence="2">The sequence shown here is derived from an EMBL/GenBank/DDBJ whole genome shotgun (WGS) entry which is preliminary data.</text>
</comment>
<reference evidence="2 3" key="1">
    <citation type="submission" date="2018-11" db="EMBL/GenBank/DDBJ databases">
        <title>Parancylomarina longa gen. nov., sp. nov., isolated from sediments of southern Okinawa.</title>
        <authorList>
            <person name="Fu T."/>
        </authorList>
    </citation>
    <scope>NUCLEOTIDE SEQUENCE [LARGE SCALE GENOMIC DNA]</scope>
    <source>
        <strain evidence="2 3">T3-2 S1-C</strain>
    </source>
</reference>
<sequence>MLRRKRNWKRLLIGGAVASGLLTILLYGFVIVDKLAQGLAIPWTVVRQNVLMVDWTCLFLASFATAILIGTKISRINGLKGLLSGFSIGSLLLIGDILLAGNIDGAVYYLFCYMLWGLCFGLIVRQRTHIIIRQF</sequence>
<evidence type="ECO:0000256" key="1">
    <source>
        <dbReference type="SAM" id="Phobius"/>
    </source>
</evidence>
<keyword evidence="1" id="KW-0812">Transmembrane</keyword>
<proteinExistence type="predicted"/>
<organism evidence="2 3">
    <name type="scientific">Ancylomarina longa</name>
    <dbReference type="NCBI Taxonomy" id="2487017"/>
    <lineage>
        <taxon>Bacteria</taxon>
        <taxon>Pseudomonadati</taxon>
        <taxon>Bacteroidota</taxon>
        <taxon>Bacteroidia</taxon>
        <taxon>Marinilabiliales</taxon>
        <taxon>Marinifilaceae</taxon>
        <taxon>Ancylomarina</taxon>
    </lineage>
</organism>
<accession>A0A434AT91</accession>
<feature type="transmembrane region" description="Helical" evidence="1">
    <location>
        <begin position="106"/>
        <end position="124"/>
    </location>
</feature>
<feature type="transmembrane region" description="Helical" evidence="1">
    <location>
        <begin position="82"/>
        <end position="100"/>
    </location>
</feature>
<dbReference type="RefSeq" id="WP_127344209.1">
    <property type="nucleotide sequence ID" value="NZ_RJJX01000017.1"/>
</dbReference>
<evidence type="ECO:0000313" key="3">
    <source>
        <dbReference type="Proteomes" id="UP000282985"/>
    </source>
</evidence>
<feature type="transmembrane region" description="Helical" evidence="1">
    <location>
        <begin position="52"/>
        <end position="70"/>
    </location>
</feature>
<gene>
    <name evidence="2" type="ORF">DLK05_11980</name>
</gene>
<keyword evidence="1" id="KW-1133">Transmembrane helix</keyword>
<feature type="transmembrane region" description="Helical" evidence="1">
    <location>
        <begin position="12"/>
        <end position="32"/>
    </location>
</feature>
<name>A0A434AT91_9BACT</name>
<evidence type="ECO:0000313" key="2">
    <source>
        <dbReference type="EMBL" id="RUT77643.1"/>
    </source>
</evidence>